<gene>
    <name evidence="2" type="ORF">JOF48_001604</name>
</gene>
<organism evidence="2 3">
    <name type="scientific">Arthrobacter stackebrandtii</name>
    <dbReference type="NCBI Taxonomy" id="272161"/>
    <lineage>
        <taxon>Bacteria</taxon>
        <taxon>Bacillati</taxon>
        <taxon>Actinomycetota</taxon>
        <taxon>Actinomycetes</taxon>
        <taxon>Micrococcales</taxon>
        <taxon>Micrococcaceae</taxon>
        <taxon>Arthrobacter</taxon>
    </lineage>
</organism>
<evidence type="ECO:0000256" key="1">
    <source>
        <dbReference type="SAM" id="SignalP"/>
    </source>
</evidence>
<comment type="caution">
    <text evidence="2">The sequence shown here is derived from an EMBL/GenBank/DDBJ whole genome shotgun (WGS) entry which is preliminary data.</text>
</comment>
<evidence type="ECO:0000313" key="2">
    <source>
        <dbReference type="EMBL" id="MBP2412805.1"/>
    </source>
</evidence>
<accession>A0ABS4YWE7</accession>
<name>A0ABS4YWE7_9MICC</name>
<sequence>MRKLLSGITLLVTICLGGLFVTPAANAASAGLAGTVNCNGSWATYSTVRKTTQYGTSFYLAQAAGSAGNLVYKADYSMNIGMYIVAIGVNHNKYYAGAGRNYTLQNAGYVLGTRFTMQAQMAPSHGTCSNTWNGTLSY</sequence>
<dbReference type="Proteomes" id="UP000711614">
    <property type="component" value="Unassembled WGS sequence"/>
</dbReference>
<keyword evidence="3" id="KW-1185">Reference proteome</keyword>
<evidence type="ECO:0000313" key="3">
    <source>
        <dbReference type="Proteomes" id="UP000711614"/>
    </source>
</evidence>
<dbReference type="RefSeq" id="WP_209679326.1">
    <property type="nucleotide sequence ID" value="NZ_JAGIOI010000001.1"/>
</dbReference>
<keyword evidence="1" id="KW-0732">Signal</keyword>
<feature type="signal peptide" evidence="1">
    <location>
        <begin position="1"/>
        <end position="27"/>
    </location>
</feature>
<dbReference type="EMBL" id="JAGIOI010000001">
    <property type="protein sequence ID" value="MBP2412805.1"/>
    <property type="molecule type" value="Genomic_DNA"/>
</dbReference>
<reference evidence="2 3" key="1">
    <citation type="submission" date="2021-03" db="EMBL/GenBank/DDBJ databases">
        <title>Sequencing the genomes of 1000 actinobacteria strains.</title>
        <authorList>
            <person name="Klenk H.-P."/>
        </authorList>
    </citation>
    <scope>NUCLEOTIDE SEQUENCE [LARGE SCALE GENOMIC DNA]</scope>
    <source>
        <strain evidence="2 3">DSM 16005</strain>
    </source>
</reference>
<feature type="chain" id="PRO_5046543906" evidence="1">
    <location>
        <begin position="28"/>
        <end position="138"/>
    </location>
</feature>
<protein>
    <submittedName>
        <fullName evidence="2">Uncharacterized protein</fullName>
    </submittedName>
</protein>
<proteinExistence type="predicted"/>